<evidence type="ECO:0000256" key="1">
    <source>
        <dbReference type="SAM" id="MobiDB-lite"/>
    </source>
</evidence>
<accession>A0A9W4U112</accession>
<keyword evidence="3" id="KW-1185">Reference proteome</keyword>
<feature type="region of interest" description="Disordered" evidence="1">
    <location>
        <begin position="29"/>
        <end position="49"/>
    </location>
</feature>
<organism evidence="2 3">
    <name type="scientific">Periconia digitata</name>
    <dbReference type="NCBI Taxonomy" id="1303443"/>
    <lineage>
        <taxon>Eukaryota</taxon>
        <taxon>Fungi</taxon>
        <taxon>Dikarya</taxon>
        <taxon>Ascomycota</taxon>
        <taxon>Pezizomycotina</taxon>
        <taxon>Dothideomycetes</taxon>
        <taxon>Pleosporomycetidae</taxon>
        <taxon>Pleosporales</taxon>
        <taxon>Massarineae</taxon>
        <taxon>Periconiaceae</taxon>
        <taxon>Periconia</taxon>
    </lineage>
</organism>
<sequence length="102" mass="11481">MEHQSVNPRAGDDSPLKIISTLVTSPTPEHYKTVLPKSTDIPSPNEEEHKVDQVYNIPTACMGAPKPYNQPRMKMRRPYSPVYITRAERARMLSNVNGDVSC</sequence>
<dbReference type="EMBL" id="CAOQHR010000001">
    <property type="protein sequence ID" value="CAI6237768.1"/>
    <property type="molecule type" value="Genomic_DNA"/>
</dbReference>
<name>A0A9W4U112_9PLEO</name>
<evidence type="ECO:0000313" key="3">
    <source>
        <dbReference type="Proteomes" id="UP001152607"/>
    </source>
</evidence>
<reference evidence="2" key="1">
    <citation type="submission" date="2023-01" db="EMBL/GenBank/DDBJ databases">
        <authorList>
            <person name="Van Ghelder C."/>
            <person name="Rancurel C."/>
        </authorList>
    </citation>
    <scope>NUCLEOTIDE SEQUENCE</scope>
    <source>
        <strain evidence="2">CNCM I-4278</strain>
    </source>
</reference>
<dbReference type="AlphaFoldDB" id="A0A9W4U112"/>
<dbReference type="Proteomes" id="UP001152607">
    <property type="component" value="Unassembled WGS sequence"/>
</dbReference>
<evidence type="ECO:0000313" key="2">
    <source>
        <dbReference type="EMBL" id="CAI6237768.1"/>
    </source>
</evidence>
<protein>
    <submittedName>
        <fullName evidence="2">Uncharacterized protein</fullName>
    </submittedName>
</protein>
<comment type="caution">
    <text evidence="2">The sequence shown here is derived from an EMBL/GenBank/DDBJ whole genome shotgun (WGS) entry which is preliminary data.</text>
</comment>
<proteinExistence type="predicted"/>
<gene>
    <name evidence="2" type="ORF">PDIGIT_LOCUS464</name>
</gene>